<feature type="zinc finger region" description="CHC2-type" evidence="12 14">
    <location>
        <begin position="38"/>
        <end position="62"/>
    </location>
</feature>
<dbReference type="PATRIC" id="fig|706587.4.peg.3520"/>
<dbReference type="InterPro" id="IPR036977">
    <property type="entry name" value="DNA_primase_Znf_CHC2"/>
</dbReference>
<keyword evidence="2 12" id="KW-0639">Primosome</keyword>
<dbReference type="HAMAP" id="MF_00974">
    <property type="entry name" value="DNA_primase_DnaG"/>
    <property type="match status" value="1"/>
</dbReference>
<dbReference type="Proteomes" id="UP000006055">
    <property type="component" value="Chromosome"/>
</dbReference>
<evidence type="ECO:0000256" key="7">
    <source>
        <dbReference type="ARBA" id="ARBA00022771"/>
    </source>
</evidence>
<evidence type="ECO:0000256" key="1">
    <source>
        <dbReference type="ARBA" id="ARBA00022478"/>
    </source>
</evidence>
<proteinExistence type="inferred from homology"/>
<evidence type="ECO:0000256" key="14">
    <source>
        <dbReference type="PIRSR" id="PIRSR002811-1"/>
    </source>
</evidence>
<dbReference type="Pfam" id="PF01807">
    <property type="entry name" value="Zn_ribbon_DnaG"/>
    <property type="match status" value="1"/>
</dbReference>
<keyword evidence="11 12" id="KW-0804">Transcription</keyword>
<dbReference type="Pfam" id="PF08275">
    <property type="entry name" value="DNAG_N"/>
    <property type="match status" value="1"/>
</dbReference>
<comment type="domain">
    <text evidence="12">Contains an N-terminal zinc-binding domain, a central core domain that contains the primase activity, and a C-terminal DnaB-binding domain.</text>
</comment>
<comment type="subunit">
    <text evidence="12">Monomer. Interacts with DnaB.</text>
</comment>
<dbReference type="HOGENOM" id="CLU_013501_3_3_7"/>
<evidence type="ECO:0000256" key="5">
    <source>
        <dbReference type="ARBA" id="ARBA00022705"/>
    </source>
</evidence>
<dbReference type="InterPro" id="IPR037068">
    <property type="entry name" value="DNA_primase_core_N_sf"/>
</dbReference>
<dbReference type="CDD" id="cd03364">
    <property type="entry name" value="TOPRIM_DnaG_primases"/>
    <property type="match status" value="1"/>
</dbReference>
<dbReference type="GO" id="GO:0008270">
    <property type="term" value="F:zinc ion binding"/>
    <property type="evidence" value="ECO:0007669"/>
    <property type="project" value="UniProtKB-UniRule"/>
</dbReference>
<dbReference type="OrthoDB" id="9803773at2"/>
<name>I4C866_DESTA</name>
<dbReference type="InterPro" id="IPR006295">
    <property type="entry name" value="DNA_primase_DnaG"/>
</dbReference>
<dbReference type="SMART" id="SM00400">
    <property type="entry name" value="ZnF_CHCC"/>
    <property type="match status" value="1"/>
</dbReference>
<evidence type="ECO:0000256" key="11">
    <source>
        <dbReference type="ARBA" id="ARBA00023163"/>
    </source>
</evidence>
<dbReference type="InterPro" id="IPR006171">
    <property type="entry name" value="TOPRIM_dom"/>
</dbReference>
<dbReference type="GO" id="GO:0005737">
    <property type="term" value="C:cytoplasm"/>
    <property type="evidence" value="ECO:0007669"/>
    <property type="project" value="TreeGrafter"/>
</dbReference>
<gene>
    <name evidence="12" type="primary">dnaG</name>
    <name evidence="16" type="ordered locus">Desti_3095</name>
</gene>
<keyword evidence="7 12" id="KW-0863">Zinc-finger</keyword>
<dbReference type="InterPro" id="IPR030846">
    <property type="entry name" value="DnaG_bac"/>
</dbReference>
<evidence type="ECO:0000313" key="17">
    <source>
        <dbReference type="Proteomes" id="UP000006055"/>
    </source>
</evidence>
<keyword evidence="4 12" id="KW-0548">Nucleotidyltransferase</keyword>
<dbReference type="SUPFAM" id="SSF57783">
    <property type="entry name" value="Zinc beta-ribbon"/>
    <property type="match status" value="1"/>
</dbReference>
<dbReference type="Pfam" id="PF10410">
    <property type="entry name" value="DnaB_bind"/>
    <property type="match status" value="1"/>
</dbReference>
<dbReference type="STRING" id="706587.Desti_3095"/>
<keyword evidence="1 12" id="KW-0240">DNA-directed RNA polymerase</keyword>
<dbReference type="EMBL" id="CP003360">
    <property type="protein sequence ID" value="AFM25757.1"/>
    <property type="molecule type" value="Genomic_DNA"/>
</dbReference>
<dbReference type="GO" id="GO:1990077">
    <property type="term" value="C:primosome complex"/>
    <property type="evidence" value="ECO:0007669"/>
    <property type="project" value="UniProtKB-KW"/>
</dbReference>
<protein>
    <recommendedName>
        <fullName evidence="12 13">DNA primase</fullName>
        <ecNumber evidence="12">2.7.7.101</ecNumber>
    </recommendedName>
</protein>
<evidence type="ECO:0000256" key="10">
    <source>
        <dbReference type="ARBA" id="ARBA00023125"/>
    </source>
</evidence>
<dbReference type="GO" id="GO:0000428">
    <property type="term" value="C:DNA-directed RNA polymerase complex"/>
    <property type="evidence" value="ECO:0007669"/>
    <property type="project" value="UniProtKB-KW"/>
</dbReference>
<keyword evidence="3 12" id="KW-0808">Transferase</keyword>
<dbReference type="PANTHER" id="PTHR30313">
    <property type="entry name" value="DNA PRIMASE"/>
    <property type="match status" value="1"/>
</dbReference>
<dbReference type="AlphaFoldDB" id="I4C866"/>
<dbReference type="KEGG" id="dti:Desti_3095"/>
<reference evidence="17" key="1">
    <citation type="submission" date="2012-06" db="EMBL/GenBank/DDBJ databases">
        <title>Complete sequence of chromosome of Desulfomonile tiedjei DSM 6799.</title>
        <authorList>
            <person name="Lucas S."/>
            <person name="Copeland A."/>
            <person name="Lapidus A."/>
            <person name="Glavina del Rio T."/>
            <person name="Dalin E."/>
            <person name="Tice H."/>
            <person name="Bruce D."/>
            <person name="Goodwin L."/>
            <person name="Pitluck S."/>
            <person name="Peters L."/>
            <person name="Ovchinnikova G."/>
            <person name="Zeytun A."/>
            <person name="Lu M."/>
            <person name="Kyrpides N."/>
            <person name="Mavromatis K."/>
            <person name="Ivanova N."/>
            <person name="Brettin T."/>
            <person name="Detter J.C."/>
            <person name="Han C."/>
            <person name="Larimer F."/>
            <person name="Land M."/>
            <person name="Hauser L."/>
            <person name="Markowitz V."/>
            <person name="Cheng J.-F."/>
            <person name="Hugenholtz P."/>
            <person name="Woyke T."/>
            <person name="Wu D."/>
            <person name="Spring S."/>
            <person name="Schroeder M."/>
            <person name="Brambilla E."/>
            <person name="Klenk H.-P."/>
            <person name="Eisen J.A."/>
        </authorList>
    </citation>
    <scope>NUCLEOTIDE SEQUENCE [LARGE SCALE GENOMIC DNA]</scope>
    <source>
        <strain evidence="17">ATCC 49306 / DSM 6799 / DCB-1</strain>
    </source>
</reference>
<accession>I4C866</accession>
<dbReference type="Gene3D" id="3.90.580.10">
    <property type="entry name" value="Zinc finger, CHC2-type domain"/>
    <property type="match status" value="1"/>
</dbReference>
<dbReference type="GO" id="GO:0003899">
    <property type="term" value="F:DNA-directed RNA polymerase activity"/>
    <property type="evidence" value="ECO:0007669"/>
    <property type="project" value="UniProtKB-UniRule"/>
</dbReference>
<comment type="function">
    <text evidence="12 13">RNA polymerase that catalyzes the synthesis of short RNA molecules used as primers for DNA polymerase during DNA replication.</text>
</comment>
<dbReference type="InterPro" id="IPR050219">
    <property type="entry name" value="DnaG_primase"/>
</dbReference>
<comment type="cofactor">
    <cofactor evidence="12 13 14">
        <name>Zn(2+)</name>
        <dbReference type="ChEBI" id="CHEBI:29105"/>
    </cofactor>
    <text evidence="12 13 14">Binds 1 zinc ion per monomer.</text>
</comment>
<keyword evidence="10 12" id="KW-0238">DNA-binding</keyword>
<evidence type="ECO:0000259" key="15">
    <source>
        <dbReference type="PROSITE" id="PS50880"/>
    </source>
</evidence>
<dbReference type="eggNOG" id="COG0358">
    <property type="taxonomic scope" value="Bacteria"/>
</dbReference>
<dbReference type="GO" id="GO:0006269">
    <property type="term" value="P:DNA replication, synthesis of primer"/>
    <property type="evidence" value="ECO:0007669"/>
    <property type="project" value="UniProtKB-UniRule"/>
</dbReference>
<dbReference type="FunFam" id="3.90.580.10:FF:000001">
    <property type="entry name" value="DNA primase"/>
    <property type="match status" value="1"/>
</dbReference>
<evidence type="ECO:0000256" key="9">
    <source>
        <dbReference type="ARBA" id="ARBA00022842"/>
    </source>
</evidence>
<sequence length="588" mass="66255">MRIPESKIAEVAAAADIVQVISEYVNLKKAGKDYRGVCPFHGDKDPSFYVSPQKGIFHCFGCSTGGSVFNFIMRAENTTFTEAVRMLAERYGVPFQYEERRRGSGSPDQKNTIEKALAVAQEYFEKGLRTSTQAREYLEHRGIPAEWISHLGLGFAPDSWDGLQHELRSAGISGKDGIAAGLSKPRATGGFYDYFRSRIMIPIRDLNGRMIAYGGRILGPGDPKYLNSPESPVFRKKNVLFGLDAAKEAIRREGLLILVEGYFDQISLRIRGLENVAAPLGTALGTEQIRLLKRFTSEVIALFDGDEAGLRAVKRAIPLFLSEGIEPRCLILTDDKDPDEAVNRIGIDAFRKLLDQATSAVDMFLDGLESKYDLKTIQGRNLALEESLPVLRQIADSKEADYLIERFASRIRIREDRIRRILWNGRKARKQESVVASSPMRKLFDFPADERNVVRGMLLRDGFIERVLESGILKELSDPVLRDLAEKMVKFKGLAGTFDRASFSQSLEDSDCASIVAGWLRPKPEEDDLRPEVDGDLAIDQSIDSIRLRKLELRKEEIKERMKNCPPGEEEYNILAQELWTLARRLRK</sequence>
<evidence type="ECO:0000256" key="3">
    <source>
        <dbReference type="ARBA" id="ARBA00022679"/>
    </source>
</evidence>
<evidence type="ECO:0000256" key="6">
    <source>
        <dbReference type="ARBA" id="ARBA00022723"/>
    </source>
</evidence>
<evidence type="ECO:0000313" key="16">
    <source>
        <dbReference type="EMBL" id="AFM25757.1"/>
    </source>
</evidence>
<dbReference type="InterPro" id="IPR013264">
    <property type="entry name" value="DNAG_N"/>
</dbReference>
<dbReference type="InterPro" id="IPR034151">
    <property type="entry name" value="TOPRIM_DnaG_bac"/>
</dbReference>
<dbReference type="GO" id="GO:0003677">
    <property type="term" value="F:DNA binding"/>
    <property type="evidence" value="ECO:0007669"/>
    <property type="project" value="UniProtKB-KW"/>
</dbReference>
<dbReference type="NCBIfam" id="TIGR01391">
    <property type="entry name" value="dnaG"/>
    <property type="match status" value="1"/>
</dbReference>
<dbReference type="PANTHER" id="PTHR30313:SF2">
    <property type="entry name" value="DNA PRIMASE"/>
    <property type="match status" value="1"/>
</dbReference>
<feature type="domain" description="Toprim" evidence="15">
    <location>
        <begin position="254"/>
        <end position="335"/>
    </location>
</feature>
<evidence type="ECO:0000256" key="4">
    <source>
        <dbReference type="ARBA" id="ARBA00022695"/>
    </source>
</evidence>
<dbReference type="EC" id="2.7.7.101" evidence="12"/>
<dbReference type="Pfam" id="PF13155">
    <property type="entry name" value="Toprim_2"/>
    <property type="match status" value="1"/>
</dbReference>
<dbReference type="SUPFAM" id="SSF56731">
    <property type="entry name" value="DNA primase core"/>
    <property type="match status" value="1"/>
</dbReference>
<comment type="similarity">
    <text evidence="12 13">Belongs to the DnaG primase family.</text>
</comment>
<dbReference type="Gene3D" id="3.90.980.10">
    <property type="entry name" value="DNA primase, catalytic core, N-terminal domain"/>
    <property type="match status" value="1"/>
</dbReference>
<keyword evidence="5 12" id="KW-0235">DNA replication</keyword>
<dbReference type="InterPro" id="IPR002694">
    <property type="entry name" value="Znf_CHC2"/>
</dbReference>
<organism evidence="16 17">
    <name type="scientific">Desulfomonile tiedjei (strain ATCC 49306 / DSM 6799 / DCB-1)</name>
    <dbReference type="NCBI Taxonomy" id="706587"/>
    <lineage>
        <taxon>Bacteria</taxon>
        <taxon>Pseudomonadati</taxon>
        <taxon>Thermodesulfobacteriota</taxon>
        <taxon>Desulfomonilia</taxon>
        <taxon>Desulfomonilales</taxon>
        <taxon>Desulfomonilaceae</taxon>
        <taxon>Desulfomonile</taxon>
    </lineage>
</organism>
<keyword evidence="8 12" id="KW-0862">Zinc</keyword>
<evidence type="ECO:0000256" key="13">
    <source>
        <dbReference type="PIRNR" id="PIRNR002811"/>
    </source>
</evidence>
<keyword evidence="17" id="KW-1185">Reference proteome</keyword>
<dbReference type="Gene3D" id="3.40.1360.10">
    <property type="match status" value="1"/>
</dbReference>
<evidence type="ECO:0000256" key="12">
    <source>
        <dbReference type="HAMAP-Rule" id="MF_00974"/>
    </source>
</evidence>
<dbReference type="RefSeq" id="WP_014810894.1">
    <property type="nucleotide sequence ID" value="NC_018025.1"/>
</dbReference>
<keyword evidence="6 12" id="KW-0479">Metal-binding</keyword>
<comment type="catalytic activity">
    <reaction evidence="12">
        <text>ssDNA + n NTP = ssDNA/pppN(pN)n-1 hybrid + (n-1) diphosphate.</text>
        <dbReference type="EC" id="2.7.7.101"/>
    </reaction>
</comment>
<keyword evidence="9" id="KW-0460">Magnesium</keyword>
<dbReference type="PROSITE" id="PS50880">
    <property type="entry name" value="TOPRIM"/>
    <property type="match status" value="1"/>
</dbReference>
<dbReference type="InterPro" id="IPR019475">
    <property type="entry name" value="DNA_primase_DnaB-bd"/>
</dbReference>
<dbReference type="PIRSF" id="PIRSF002811">
    <property type="entry name" value="DnaG"/>
    <property type="match status" value="1"/>
</dbReference>
<evidence type="ECO:0000256" key="2">
    <source>
        <dbReference type="ARBA" id="ARBA00022515"/>
    </source>
</evidence>
<dbReference type="SMART" id="SM00493">
    <property type="entry name" value="TOPRIM"/>
    <property type="match status" value="1"/>
</dbReference>
<evidence type="ECO:0000256" key="8">
    <source>
        <dbReference type="ARBA" id="ARBA00022833"/>
    </source>
</evidence>